<dbReference type="PANTHER" id="PTHR34130:SF8">
    <property type="entry name" value="TRANSMEMBRANE PROTEIN"/>
    <property type="match status" value="1"/>
</dbReference>
<evidence type="ECO:0000313" key="3">
    <source>
        <dbReference type="Proteomes" id="UP000257109"/>
    </source>
</evidence>
<gene>
    <name evidence="2" type="ORF">CR513_12305</name>
</gene>
<evidence type="ECO:0000313" key="2">
    <source>
        <dbReference type="EMBL" id="RDY04038.1"/>
    </source>
</evidence>
<proteinExistence type="predicted"/>
<accession>A0A371HML7</accession>
<organism evidence="2 3">
    <name type="scientific">Mucuna pruriens</name>
    <name type="common">Velvet bean</name>
    <name type="synonym">Dolichos pruriens</name>
    <dbReference type="NCBI Taxonomy" id="157652"/>
    <lineage>
        <taxon>Eukaryota</taxon>
        <taxon>Viridiplantae</taxon>
        <taxon>Streptophyta</taxon>
        <taxon>Embryophyta</taxon>
        <taxon>Tracheophyta</taxon>
        <taxon>Spermatophyta</taxon>
        <taxon>Magnoliopsida</taxon>
        <taxon>eudicotyledons</taxon>
        <taxon>Gunneridae</taxon>
        <taxon>Pentapetalae</taxon>
        <taxon>rosids</taxon>
        <taxon>fabids</taxon>
        <taxon>Fabales</taxon>
        <taxon>Fabaceae</taxon>
        <taxon>Papilionoideae</taxon>
        <taxon>50 kb inversion clade</taxon>
        <taxon>NPAAA clade</taxon>
        <taxon>indigoferoid/millettioid clade</taxon>
        <taxon>Phaseoleae</taxon>
        <taxon>Mucuna</taxon>
    </lineage>
</organism>
<feature type="region of interest" description="Disordered" evidence="1">
    <location>
        <begin position="212"/>
        <end position="237"/>
    </location>
</feature>
<sequence length="312" mass="35439">MNRSEFEFPATAFSSAVPNDVVFCGKVITRRTEPGPAPQDESENQVLLRSESSVRTNGFVPWLRSPSGRDNRWRRSESCRRRYNGMFGTVKFPLQMELSDIKMRQDRRSPPPLPMVPAKDGGDGGDSCWELVRPLRRRGALKNAFVSLPLFSNQLFQTLFVADSLFVFCAMNSSEFEFPATASSNAVPNDVVFCGKVITRRAETENRVLLRSESSGPTNESVARLRSPSGRENRWRRSESCRKHYNGMFGTVKFPLQMELSDIKMRQDRREPLPPLPAKDDGDGGDSCWELVRPLRRRGPLKNALFRCFPIL</sequence>
<feature type="region of interest" description="Disordered" evidence="1">
    <location>
        <begin position="31"/>
        <end position="50"/>
    </location>
</feature>
<dbReference type="EMBL" id="QJKJ01002159">
    <property type="protein sequence ID" value="RDY04038.1"/>
    <property type="molecule type" value="Genomic_DNA"/>
</dbReference>
<keyword evidence="3" id="KW-1185">Reference proteome</keyword>
<feature type="non-terminal residue" evidence="2">
    <location>
        <position position="1"/>
    </location>
</feature>
<protein>
    <submittedName>
        <fullName evidence="2">Uncharacterized protein</fullName>
    </submittedName>
</protein>
<evidence type="ECO:0000256" key="1">
    <source>
        <dbReference type="SAM" id="MobiDB-lite"/>
    </source>
</evidence>
<dbReference type="OrthoDB" id="840976at2759"/>
<dbReference type="PANTHER" id="PTHR34130">
    <property type="entry name" value="OS08G0243800 PROTEIN"/>
    <property type="match status" value="1"/>
</dbReference>
<dbReference type="AlphaFoldDB" id="A0A371HML7"/>
<comment type="caution">
    <text evidence="2">The sequence shown here is derived from an EMBL/GenBank/DDBJ whole genome shotgun (WGS) entry which is preliminary data.</text>
</comment>
<dbReference type="STRING" id="157652.A0A371HML7"/>
<feature type="compositionally biased region" description="Polar residues" evidence="1">
    <location>
        <begin position="212"/>
        <end position="221"/>
    </location>
</feature>
<reference evidence="2" key="1">
    <citation type="submission" date="2018-05" db="EMBL/GenBank/DDBJ databases">
        <title>Draft genome of Mucuna pruriens seed.</title>
        <authorList>
            <person name="Nnadi N.E."/>
            <person name="Vos R."/>
            <person name="Hasami M.H."/>
            <person name="Devisetty U.K."/>
            <person name="Aguiy J.C."/>
        </authorList>
    </citation>
    <scope>NUCLEOTIDE SEQUENCE [LARGE SCALE GENOMIC DNA]</scope>
    <source>
        <strain evidence="2">JCA_2017</strain>
    </source>
</reference>
<name>A0A371HML7_MUCPR</name>
<dbReference type="Proteomes" id="UP000257109">
    <property type="component" value="Unassembled WGS sequence"/>
</dbReference>